<gene>
    <name evidence="1" type="ORF">METZ01_LOCUS197393</name>
</gene>
<dbReference type="AlphaFoldDB" id="A0A382E292"/>
<proteinExistence type="predicted"/>
<dbReference type="EMBL" id="UINC01042214">
    <property type="protein sequence ID" value="SVB44539.1"/>
    <property type="molecule type" value="Genomic_DNA"/>
</dbReference>
<reference evidence="1" key="1">
    <citation type="submission" date="2018-05" db="EMBL/GenBank/DDBJ databases">
        <authorList>
            <person name="Lanie J.A."/>
            <person name="Ng W.-L."/>
            <person name="Kazmierczak K.M."/>
            <person name="Andrzejewski T.M."/>
            <person name="Davidsen T.M."/>
            <person name="Wayne K.J."/>
            <person name="Tettelin H."/>
            <person name="Glass J.I."/>
            <person name="Rusch D."/>
            <person name="Podicherti R."/>
            <person name="Tsui H.-C.T."/>
            <person name="Winkler M.E."/>
        </authorList>
    </citation>
    <scope>NUCLEOTIDE SEQUENCE</scope>
</reference>
<protein>
    <submittedName>
        <fullName evidence="1">Uncharacterized protein</fullName>
    </submittedName>
</protein>
<name>A0A382E292_9ZZZZ</name>
<organism evidence="1">
    <name type="scientific">marine metagenome</name>
    <dbReference type="NCBI Taxonomy" id="408172"/>
    <lineage>
        <taxon>unclassified sequences</taxon>
        <taxon>metagenomes</taxon>
        <taxon>ecological metagenomes</taxon>
    </lineage>
</organism>
<sequence>MPGPNLWNLIQRDWVNNEERNPLDVFRIVSLAAVRSLQPGSESINLLCALYCGDFNSIWQCIDQFKKEQKAQCQNPFRLREAQSGAHDATEKSFQQLRGSMYYGDAEGADDAVTKMYRTSSAFELFGMLFNLAIQDFNHSGRKVVTVIQIWKLVQVIGWEYSLPVLRSLARFLCQLPINSDCFIESENLVYDVREDWQLNFLGDVRDCEDLVDLLTKSGFETA</sequence>
<accession>A0A382E292</accession>
<evidence type="ECO:0000313" key="1">
    <source>
        <dbReference type="EMBL" id="SVB44539.1"/>
    </source>
</evidence>
<feature type="non-terminal residue" evidence="1">
    <location>
        <position position="223"/>
    </location>
</feature>